<protein>
    <submittedName>
        <fullName evidence="4">Uncharacterized protein</fullName>
    </submittedName>
</protein>
<dbReference type="GO" id="GO:0006004">
    <property type="term" value="P:fucose metabolic process"/>
    <property type="evidence" value="ECO:0007669"/>
    <property type="project" value="UniProtKB-KW"/>
</dbReference>
<evidence type="ECO:0000256" key="1">
    <source>
        <dbReference type="ARBA" id="ARBA00022679"/>
    </source>
</evidence>
<evidence type="ECO:0000256" key="2">
    <source>
        <dbReference type="ARBA" id="ARBA00023253"/>
    </source>
</evidence>
<evidence type="ECO:0000256" key="3">
    <source>
        <dbReference type="ARBA" id="ARBA00023277"/>
    </source>
</evidence>
<keyword evidence="5" id="KW-1185">Reference proteome</keyword>
<keyword evidence="3" id="KW-0119">Carbohydrate metabolism</keyword>
<evidence type="ECO:0000313" key="5">
    <source>
        <dbReference type="Proteomes" id="UP001642360"/>
    </source>
</evidence>
<accession>A0ABC8RY48</accession>
<dbReference type="PANTHER" id="PTHR13398">
    <property type="entry name" value="GDP-FUCOSE PROTEIN O-FUCOSYLTRANSFERASE 2"/>
    <property type="match status" value="1"/>
</dbReference>
<organism evidence="4 5">
    <name type="scientific">Ilex paraguariensis</name>
    <name type="common">yerba mate</name>
    <dbReference type="NCBI Taxonomy" id="185542"/>
    <lineage>
        <taxon>Eukaryota</taxon>
        <taxon>Viridiplantae</taxon>
        <taxon>Streptophyta</taxon>
        <taxon>Embryophyta</taxon>
        <taxon>Tracheophyta</taxon>
        <taxon>Spermatophyta</taxon>
        <taxon>Magnoliopsida</taxon>
        <taxon>eudicotyledons</taxon>
        <taxon>Gunneridae</taxon>
        <taxon>Pentapetalae</taxon>
        <taxon>asterids</taxon>
        <taxon>campanulids</taxon>
        <taxon>Aquifoliales</taxon>
        <taxon>Aquifoliaceae</taxon>
        <taxon>Ilex</taxon>
    </lineage>
</organism>
<sequence>MNEGLWHYVVLGQNTHRTSTISMLVDSSCENFKPRIAKVETIFPRNFLSIDFYPSFNKMPLLTQSVFTFILKVEAMVDKTICALSTVFIRSSGSTFTEDILRLRKDWGSASPCDEYLSRGEVPNFITDDK</sequence>
<dbReference type="Proteomes" id="UP001642360">
    <property type="component" value="Unassembled WGS sequence"/>
</dbReference>
<proteinExistence type="predicted"/>
<reference evidence="4 5" key="1">
    <citation type="submission" date="2024-02" db="EMBL/GenBank/DDBJ databases">
        <authorList>
            <person name="Vignale AGUSTIN F."/>
            <person name="Sosa J E."/>
            <person name="Modenutti C."/>
        </authorList>
    </citation>
    <scope>NUCLEOTIDE SEQUENCE [LARGE SCALE GENOMIC DNA]</scope>
</reference>
<dbReference type="GO" id="GO:0016740">
    <property type="term" value="F:transferase activity"/>
    <property type="evidence" value="ECO:0007669"/>
    <property type="project" value="UniProtKB-KW"/>
</dbReference>
<name>A0ABC8RY48_9AQUA</name>
<keyword evidence="1" id="KW-0808">Transferase</keyword>
<dbReference type="EMBL" id="CAUOFW020001958">
    <property type="protein sequence ID" value="CAK9149909.1"/>
    <property type="molecule type" value="Genomic_DNA"/>
</dbReference>
<comment type="caution">
    <text evidence="4">The sequence shown here is derived from an EMBL/GenBank/DDBJ whole genome shotgun (WGS) entry which is preliminary data.</text>
</comment>
<evidence type="ECO:0000313" key="4">
    <source>
        <dbReference type="EMBL" id="CAK9149909.1"/>
    </source>
</evidence>
<dbReference type="PANTHER" id="PTHR13398:SF0">
    <property type="entry name" value="GDP-FUCOSE PROTEIN O-FUCOSYLTRANSFERASE 2"/>
    <property type="match status" value="1"/>
</dbReference>
<dbReference type="InterPro" id="IPR045130">
    <property type="entry name" value="OFUT2-like"/>
</dbReference>
<keyword evidence="2" id="KW-0294">Fucose metabolism</keyword>
<gene>
    <name evidence="4" type="ORF">ILEXP_LOCUS18006</name>
</gene>
<dbReference type="Gene3D" id="3.40.50.11350">
    <property type="match status" value="1"/>
</dbReference>
<dbReference type="AlphaFoldDB" id="A0ABC8RY48"/>